<dbReference type="RefSeq" id="WP_057793637.1">
    <property type="nucleotide sequence ID" value="NZ_LAXJ01000010.1"/>
</dbReference>
<sequence>MSQSDSFIDEVTEEVRRDRLYRNFKRYGWIGILAVLLLVGGAAFNEWRKAQERAEAQALGDAIIAALGEEDRAARNAALDAIQTETGGARAIVGLLAAGEGGAELAPETAEQLLTLADSPDVPLVYRQIATLKAVALPDSGLSAEDKRSRLEGMAASGGVVRLLAEEQLALVDLAEGNRDAALERLRGIYESAEATAGLNRRAEQLIVALDGDIEEEPDGAADGN</sequence>
<dbReference type="STRING" id="1641875.XM53_12090"/>
<dbReference type="AlphaFoldDB" id="A0A0T5NU98"/>
<gene>
    <name evidence="2" type="ORF">XM53_12090</name>
</gene>
<keyword evidence="1" id="KW-0812">Transmembrane</keyword>
<feature type="transmembrane region" description="Helical" evidence="1">
    <location>
        <begin position="27"/>
        <end position="44"/>
    </location>
</feature>
<evidence type="ECO:0000256" key="1">
    <source>
        <dbReference type="SAM" id="Phobius"/>
    </source>
</evidence>
<dbReference type="EMBL" id="LAXJ01000010">
    <property type="protein sequence ID" value="KRS12368.1"/>
    <property type="molecule type" value="Genomic_DNA"/>
</dbReference>
<protein>
    <recommendedName>
        <fullName evidence="4">Tetratricopeptide repeat-like domain-containing protein</fullName>
    </recommendedName>
</protein>
<proteinExistence type="predicted"/>
<keyword evidence="1" id="KW-1133">Transmembrane helix</keyword>
<keyword evidence="3" id="KW-1185">Reference proteome</keyword>
<reference evidence="2 3" key="1">
    <citation type="submission" date="2015-04" db="EMBL/GenBank/DDBJ databases">
        <title>The draft genome sequence of Roseovarius sp.R12b.</title>
        <authorList>
            <person name="Li G."/>
            <person name="Lai Q."/>
            <person name="Shao Z."/>
            <person name="Yan P."/>
        </authorList>
    </citation>
    <scope>NUCLEOTIDE SEQUENCE [LARGE SCALE GENOMIC DNA]</scope>
    <source>
        <strain evidence="2 3">R12B</strain>
    </source>
</reference>
<name>A0A0T5NU98_9RHOB</name>
<dbReference type="Proteomes" id="UP000051295">
    <property type="component" value="Unassembled WGS sequence"/>
</dbReference>
<dbReference type="PATRIC" id="fig|1641875.4.peg.208"/>
<evidence type="ECO:0000313" key="3">
    <source>
        <dbReference type="Proteomes" id="UP000051295"/>
    </source>
</evidence>
<comment type="caution">
    <text evidence="2">The sequence shown here is derived from an EMBL/GenBank/DDBJ whole genome shotgun (WGS) entry which is preliminary data.</text>
</comment>
<dbReference type="OrthoDB" id="7173339at2"/>
<accession>A0A0T5NU98</accession>
<evidence type="ECO:0008006" key="4">
    <source>
        <dbReference type="Google" id="ProtNLM"/>
    </source>
</evidence>
<evidence type="ECO:0000313" key="2">
    <source>
        <dbReference type="EMBL" id="KRS12368.1"/>
    </source>
</evidence>
<organism evidence="2 3">
    <name type="scientific">Roseovarius atlanticus</name>
    <dbReference type="NCBI Taxonomy" id="1641875"/>
    <lineage>
        <taxon>Bacteria</taxon>
        <taxon>Pseudomonadati</taxon>
        <taxon>Pseudomonadota</taxon>
        <taxon>Alphaproteobacteria</taxon>
        <taxon>Rhodobacterales</taxon>
        <taxon>Roseobacteraceae</taxon>
        <taxon>Roseovarius</taxon>
    </lineage>
</organism>
<keyword evidence="1" id="KW-0472">Membrane</keyword>